<name>A0AA39ISN2_9BILA</name>
<feature type="chain" id="PRO_5041340767" description="UPAR/Ly6 domain-containing protein" evidence="1">
    <location>
        <begin position="24"/>
        <end position="180"/>
    </location>
</feature>
<reference evidence="3" key="1">
    <citation type="submission" date="2023-06" db="EMBL/GenBank/DDBJ databases">
        <title>Genomic analysis of the entomopathogenic nematode Steinernema hermaphroditum.</title>
        <authorList>
            <person name="Schwarz E.M."/>
            <person name="Heppert J.K."/>
            <person name="Baniya A."/>
            <person name="Schwartz H.T."/>
            <person name="Tan C.-H."/>
            <person name="Antoshechkin I."/>
            <person name="Sternberg P.W."/>
            <person name="Goodrich-Blair H."/>
            <person name="Dillman A.R."/>
        </authorList>
    </citation>
    <scope>NUCLEOTIDE SEQUENCE</scope>
    <source>
        <strain evidence="3">PS9179</strain>
        <tissue evidence="3">Whole animal</tissue>
    </source>
</reference>
<dbReference type="InterPro" id="IPR016054">
    <property type="entry name" value="LY6_UPA_recep-like"/>
</dbReference>
<sequence length="180" mass="19865">MKIATLLLLGFVAAALIVNPIAALRCHDDGFIMKSEKECADNIKFCMRWLVKAPTIVDIGSAGCDDSNKCSSAGEYNFLGIYKYSCCDTDMCNGDGEQPKATTTARPHRIRTTGLRRCHYKNPSNTTAKNTEEPGEKEEIQDGRIFKLSCCNTDFCNGSEGLKMSTFSALFAAFLMLCQW</sequence>
<keyword evidence="1" id="KW-0732">Signal</keyword>
<gene>
    <name evidence="3" type="ORF">QR680_011035</name>
</gene>
<feature type="domain" description="UPAR/Ly6" evidence="2">
    <location>
        <begin position="33"/>
        <end position="94"/>
    </location>
</feature>
<organism evidence="3 4">
    <name type="scientific">Steinernema hermaphroditum</name>
    <dbReference type="NCBI Taxonomy" id="289476"/>
    <lineage>
        <taxon>Eukaryota</taxon>
        <taxon>Metazoa</taxon>
        <taxon>Ecdysozoa</taxon>
        <taxon>Nematoda</taxon>
        <taxon>Chromadorea</taxon>
        <taxon>Rhabditida</taxon>
        <taxon>Tylenchina</taxon>
        <taxon>Panagrolaimomorpha</taxon>
        <taxon>Strongyloidoidea</taxon>
        <taxon>Steinernematidae</taxon>
        <taxon>Steinernema</taxon>
    </lineage>
</organism>
<dbReference type="SUPFAM" id="SSF57302">
    <property type="entry name" value="Snake toxin-like"/>
    <property type="match status" value="1"/>
</dbReference>
<comment type="caution">
    <text evidence="3">The sequence shown here is derived from an EMBL/GenBank/DDBJ whole genome shotgun (WGS) entry which is preliminary data.</text>
</comment>
<dbReference type="PANTHER" id="PTHR34721:SF3">
    <property type="entry name" value="ACTIVIN_RECP DOMAIN-CONTAINING PROTEIN-RELATED"/>
    <property type="match status" value="1"/>
</dbReference>
<feature type="signal peptide" evidence="1">
    <location>
        <begin position="1"/>
        <end position="23"/>
    </location>
</feature>
<keyword evidence="4" id="KW-1185">Reference proteome</keyword>
<evidence type="ECO:0000256" key="1">
    <source>
        <dbReference type="SAM" id="SignalP"/>
    </source>
</evidence>
<dbReference type="InterPro" id="IPR045860">
    <property type="entry name" value="Snake_toxin-like_sf"/>
</dbReference>
<evidence type="ECO:0000313" key="3">
    <source>
        <dbReference type="EMBL" id="KAK0428832.1"/>
    </source>
</evidence>
<evidence type="ECO:0000259" key="2">
    <source>
        <dbReference type="Pfam" id="PF00021"/>
    </source>
</evidence>
<evidence type="ECO:0000313" key="4">
    <source>
        <dbReference type="Proteomes" id="UP001175271"/>
    </source>
</evidence>
<dbReference type="Pfam" id="PF00021">
    <property type="entry name" value="UPAR_LY6"/>
    <property type="match status" value="1"/>
</dbReference>
<dbReference type="Proteomes" id="UP001175271">
    <property type="component" value="Unassembled WGS sequence"/>
</dbReference>
<dbReference type="EMBL" id="JAUCMV010000001">
    <property type="protein sequence ID" value="KAK0428832.1"/>
    <property type="molecule type" value="Genomic_DNA"/>
</dbReference>
<dbReference type="Gene3D" id="2.10.60.10">
    <property type="entry name" value="CD59"/>
    <property type="match status" value="1"/>
</dbReference>
<dbReference type="AlphaFoldDB" id="A0AA39ISN2"/>
<proteinExistence type="predicted"/>
<protein>
    <recommendedName>
        <fullName evidence="2">UPAR/Ly6 domain-containing protein</fullName>
    </recommendedName>
</protein>
<dbReference type="PANTHER" id="PTHR34721">
    <property type="entry name" value="PROTEIN CBG09734"/>
    <property type="match status" value="1"/>
</dbReference>
<accession>A0AA39ISN2</accession>